<feature type="region of interest" description="Disordered" evidence="1">
    <location>
        <begin position="135"/>
        <end position="155"/>
    </location>
</feature>
<gene>
    <name evidence="2" type="ORF">HT99x_01367</name>
</gene>
<dbReference type="AlphaFoldDB" id="A0A0Q9YXF4"/>
<sequence>MQNEFQMSVNPSKILVQDTTTISIFSVTHEIAETPYTRLGKSGFAIVLGDALELANLHFAHGIPKAIQDGFTLMNAFDEKDTFISQMLHKRVEDIRYEIEGFCGFQYELITSREFQRKRKASPLLSAYNNIRTREIQNPPDVKSRNVKQKTCTPP</sequence>
<protein>
    <submittedName>
        <fullName evidence="2">Uncharacterized protein</fullName>
    </submittedName>
</protein>
<comment type="caution">
    <text evidence="2">The sequence shown here is derived from an EMBL/GenBank/DDBJ whole genome shotgun (WGS) entry which is preliminary data.</text>
</comment>
<accession>A0A0Q9YXF4</accession>
<proteinExistence type="predicted"/>
<evidence type="ECO:0000256" key="1">
    <source>
        <dbReference type="SAM" id="MobiDB-lite"/>
    </source>
</evidence>
<organism evidence="2">
    <name type="scientific">Candidatus Berkiella aquae</name>
    <dbReference type="NCBI Taxonomy" id="295108"/>
    <lineage>
        <taxon>Bacteria</taxon>
        <taxon>Pseudomonadati</taxon>
        <taxon>Pseudomonadota</taxon>
        <taxon>Gammaproteobacteria</taxon>
        <taxon>Candidatus Berkiellales</taxon>
        <taxon>Candidatus Berkiellaceae</taxon>
        <taxon>Candidatus Berkiella</taxon>
    </lineage>
</organism>
<dbReference type="EMBL" id="LKAJ01000004">
    <property type="protein sequence ID" value="KRG21614.1"/>
    <property type="molecule type" value="Genomic_DNA"/>
</dbReference>
<evidence type="ECO:0000313" key="2">
    <source>
        <dbReference type="EMBL" id="KRG21614.1"/>
    </source>
</evidence>
<reference evidence="2" key="1">
    <citation type="submission" date="2015-09" db="EMBL/GenBank/DDBJ databases">
        <title>Draft Genome Sequences of Two Novel Amoeba-resistant Intranuclear Bacteria, Candidatus Berkiella cookevillensis and Candidatus Berkiella aquae.</title>
        <authorList>
            <person name="Mehari Y.T."/>
            <person name="Arivett B.A."/>
            <person name="Farone A.L."/>
            <person name="Gunderson J.H."/>
            <person name="Farone M.B."/>
        </authorList>
    </citation>
    <scope>NUCLEOTIDE SEQUENCE [LARGE SCALE GENOMIC DNA]</scope>
    <source>
        <strain evidence="2">HT99</strain>
    </source>
</reference>
<name>A0A0Q9YXF4_9GAMM</name>